<dbReference type="AlphaFoldDB" id="A0A1H5PBL5"/>
<proteinExistence type="predicted"/>
<evidence type="ECO:0000313" key="2">
    <source>
        <dbReference type="EMBL" id="SEF11323.1"/>
    </source>
</evidence>
<dbReference type="InterPro" id="IPR046151">
    <property type="entry name" value="DUF6153"/>
</dbReference>
<feature type="region of interest" description="Disordered" evidence="1">
    <location>
        <begin position="140"/>
        <end position="159"/>
    </location>
</feature>
<organism evidence="2 3">
    <name type="scientific">Arthrobacter alpinus</name>
    <dbReference type="NCBI Taxonomy" id="656366"/>
    <lineage>
        <taxon>Bacteria</taxon>
        <taxon>Bacillati</taxon>
        <taxon>Actinomycetota</taxon>
        <taxon>Actinomycetes</taxon>
        <taxon>Micrococcales</taxon>
        <taxon>Micrococcaceae</taxon>
        <taxon>Arthrobacter</taxon>
    </lineage>
</organism>
<reference evidence="2 3" key="1">
    <citation type="submission" date="2016-10" db="EMBL/GenBank/DDBJ databases">
        <authorList>
            <person name="de Groot N.N."/>
        </authorList>
    </citation>
    <scope>NUCLEOTIDE SEQUENCE [LARGE SCALE GENOMIC DNA]</scope>
    <source>
        <strain evidence="2 3">DSM 22274</strain>
    </source>
</reference>
<accession>A0A1H5PBL5</accession>
<dbReference type="Proteomes" id="UP000182725">
    <property type="component" value="Unassembled WGS sequence"/>
</dbReference>
<evidence type="ECO:0000256" key="1">
    <source>
        <dbReference type="SAM" id="MobiDB-lite"/>
    </source>
</evidence>
<protein>
    <submittedName>
        <fullName evidence="2">Uncharacterized protein</fullName>
    </submittedName>
</protein>
<sequence length="159" mass="16172">MRMPSSTPTVGSFLRWGAMVALAFAVIGGIFGMHVMGGADVTSMASPSMMNASTETVSVKPIPVSEHPVSEGNAMLDSAAHAPSIAPAACGCSSTGCESSMDRHQSCIPSLATAVVTLPLPDAFTLPSSKSAFLVVAGHKSSGRVPDPPSLNQLSISRT</sequence>
<gene>
    <name evidence="2" type="ORF">SAMN04489740_4091</name>
</gene>
<evidence type="ECO:0000313" key="3">
    <source>
        <dbReference type="Proteomes" id="UP000182725"/>
    </source>
</evidence>
<feature type="compositionally biased region" description="Polar residues" evidence="1">
    <location>
        <begin position="150"/>
        <end position="159"/>
    </location>
</feature>
<dbReference type="EMBL" id="FNTV01000002">
    <property type="protein sequence ID" value="SEF11323.1"/>
    <property type="molecule type" value="Genomic_DNA"/>
</dbReference>
<dbReference type="Pfam" id="PF19650">
    <property type="entry name" value="DUF6153"/>
    <property type="match status" value="1"/>
</dbReference>
<name>A0A1H5PBL5_9MICC</name>